<organism evidence="2">
    <name type="scientific">marine metagenome</name>
    <dbReference type="NCBI Taxonomy" id="408172"/>
    <lineage>
        <taxon>unclassified sequences</taxon>
        <taxon>metagenomes</taxon>
        <taxon>ecological metagenomes</taxon>
    </lineage>
</organism>
<dbReference type="InterPro" id="IPR043764">
    <property type="entry name" value="DUF5710"/>
</dbReference>
<dbReference type="AlphaFoldDB" id="A0A382GDU9"/>
<name>A0A382GDU9_9ZZZZ</name>
<feature type="domain" description="DUF5710" evidence="1">
    <location>
        <begin position="6"/>
        <end position="49"/>
    </location>
</feature>
<protein>
    <recommendedName>
        <fullName evidence="1">DUF5710 domain-containing protein</fullName>
    </recommendedName>
</protein>
<proteinExistence type="predicted"/>
<accession>A0A382GDU9</accession>
<sequence length="96" mass="11597">MKKTERFYLDCPYNEKDECKSQGAYWDADRKKWYVPEGVEVNDFKKWWPGENSRVQGQNTEDDGERFYLTVNFGEKDLAKVQGARWDSEERKWYVP</sequence>
<gene>
    <name evidence="2" type="ORF">METZ01_LOCUS226212</name>
</gene>
<evidence type="ECO:0000259" key="1">
    <source>
        <dbReference type="Pfam" id="PF18974"/>
    </source>
</evidence>
<feature type="non-terminal residue" evidence="2">
    <location>
        <position position="96"/>
    </location>
</feature>
<dbReference type="Pfam" id="PF18974">
    <property type="entry name" value="DUF5710"/>
    <property type="match status" value="2"/>
</dbReference>
<feature type="domain" description="DUF5710" evidence="1">
    <location>
        <begin position="66"/>
        <end position="96"/>
    </location>
</feature>
<dbReference type="EMBL" id="UINC01054985">
    <property type="protein sequence ID" value="SVB73358.1"/>
    <property type="molecule type" value="Genomic_DNA"/>
</dbReference>
<evidence type="ECO:0000313" key="2">
    <source>
        <dbReference type="EMBL" id="SVB73358.1"/>
    </source>
</evidence>
<reference evidence="2" key="1">
    <citation type="submission" date="2018-05" db="EMBL/GenBank/DDBJ databases">
        <authorList>
            <person name="Lanie J.A."/>
            <person name="Ng W.-L."/>
            <person name="Kazmierczak K.M."/>
            <person name="Andrzejewski T.M."/>
            <person name="Davidsen T.M."/>
            <person name="Wayne K.J."/>
            <person name="Tettelin H."/>
            <person name="Glass J.I."/>
            <person name="Rusch D."/>
            <person name="Podicherti R."/>
            <person name="Tsui H.-C.T."/>
            <person name="Winkler M.E."/>
        </authorList>
    </citation>
    <scope>NUCLEOTIDE SEQUENCE</scope>
</reference>